<keyword evidence="4" id="KW-1185">Reference proteome</keyword>
<reference evidence="3 4" key="1">
    <citation type="submission" date="2021-01" db="EMBL/GenBank/DDBJ databases">
        <title>FDA dAtabase for Regulatory Grade micrObial Sequences (FDA-ARGOS): Supporting development and validation of Infectious Disease Dx tests.</title>
        <authorList>
            <person name="Sproer C."/>
            <person name="Gronow S."/>
            <person name="Severitt S."/>
            <person name="Schroder I."/>
            <person name="Tallon L."/>
            <person name="Sadzewicz L."/>
            <person name="Zhao X."/>
            <person name="Boylan J."/>
            <person name="Ott S."/>
            <person name="Bowen H."/>
            <person name="Vavikolanu K."/>
            <person name="Mehta A."/>
            <person name="Aluvathingal J."/>
            <person name="Nadendla S."/>
            <person name="Lowell S."/>
            <person name="Myers T."/>
            <person name="Yan Y."/>
            <person name="Sichtig H."/>
        </authorList>
    </citation>
    <scope>NUCLEOTIDE SEQUENCE [LARGE SCALE GENOMIC DNA]</scope>
    <source>
        <strain evidence="3 4">FDAARGOS_1141</strain>
    </source>
</reference>
<dbReference type="EMBL" id="CP068224">
    <property type="protein sequence ID" value="QQT55298.1"/>
    <property type="molecule type" value="Genomic_DNA"/>
</dbReference>
<feature type="compositionally biased region" description="Basic and acidic residues" evidence="1">
    <location>
        <begin position="371"/>
        <end position="386"/>
    </location>
</feature>
<name>A0ABX7CVA1_SPHMU</name>
<keyword evidence="2" id="KW-0732">Signal</keyword>
<feature type="signal peptide" evidence="2">
    <location>
        <begin position="1"/>
        <end position="25"/>
    </location>
</feature>
<evidence type="ECO:0000313" key="3">
    <source>
        <dbReference type="EMBL" id="QQT55298.1"/>
    </source>
</evidence>
<dbReference type="Proteomes" id="UP000595498">
    <property type="component" value="Chromosome"/>
</dbReference>
<proteinExistence type="predicted"/>
<organism evidence="3 4">
    <name type="scientific">Sphingobacterium multivorum</name>
    <dbReference type="NCBI Taxonomy" id="28454"/>
    <lineage>
        <taxon>Bacteria</taxon>
        <taxon>Pseudomonadati</taxon>
        <taxon>Bacteroidota</taxon>
        <taxon>Sphingobacteriia</taxon>
        <taxon>Sphingobacteriales</taxon>
        <taxon>Sphingobacteriaceae</taxon>
        <taxon>Sphingobacterium</taxon>
    </lineage>
</organism>
<feature type="chain" id="PRO_5045423283" description="Fibronectin type-III domain-containing protein" evidence="2">
    <location>
        <begin position="26"/>
        <end position="494"/>
    </location>
</feature>
<gene>
    <name evidence="3" type="ORF">I6I98_08610</name>
</gene>
<dbReference type="SUPFAM" id="SSF63829">
    <property type="entry name" value="Calcium-dependent phosphotriesterase"/>
    <property type="match status" value="1"/>
</dbReference>
<accession>A0ABX7CVA1</accession>
<protein>
    <recommendedName>
        <fullName evidence="5">Fibronectin type-III domain-containing protein</fullName>
    </recommendedName>
</protein>
<feature type="region of interest" description="Disordered" evidence="1">
    <location>
        <begin position="371"/>
        <end position="390"/>
    </location>
</feature>
<evidence type="ECO:0008006" key="5">
    <source>
        <dbReference type="Google" id="ProtNLM"/>
    </source>
</evidence>
<evidence type="ECO:0000256" key="2">
    <source>
        <dbReference type="SAM" id="SignalP"/>
    </source>
</evidence>
<evidence type="ECO:0000256" key="1">
    <source>
        <dbReference type="SAM" id="MobiDB-lite"/>
    </source>
</evidence>
<evidence type="ECO:0000313" key="4">
    <source>
        <dbReference type="Proteomes" id="UP000595498"/>
    </source>
</evidence>
<sequence length="494" mass="54115">MKNPILHALRCCALLSFLFSFTSYSQNSKPSASKQRLGNGEISQKQADIYVAGACYSENTGRHTAVYWKNGQPVALTDGQTDAEAVSMAVVGNDVYVAGNIGGQAVYWKNGQLTRFSKDEGDYNFASSIAVINGSVYVTGYYRDYGYSTSYKDLAMYWKNGQPVALPVSMEYNSSTGQSGPAFYTSANYIAAIDDDIYIIGNNQSGRVYWKNGEIVKTINELKDIYAIAQLNGNAYAVGKIQSGQPAYWKNGHTESLSSLDGFATCIAVSGSDIYVAGVDDSNGSGYTDDGDAGKCWKNGQLFSNLKGTDFFIYRPLSMVVSGNDVYIVGNAKWGSSTSGRKLLKNGQILALTGIEGSKWAVPNFVTSKEGSEKKISKQDKVKPEDDNADVPQIIEPKNYTVMDQFPRTTKIAWTPVANATEYEVIVEYAAMSTNGERSFKDAVKFYPYLSGKTKAKAVTFDGIGAQVHRYKIQAINKDKIISATDWFYINYLH</sequence>